<organism evidence="1 2">
    <name type="scientific">Cobetia amphilecti</name>
    <dbReference type="NCBI Taxonomy" id="1055104"/>
    <lineage>
        <taxon>Bacteria</taxon>
        <taxon>Pseudomonadati</taxon>
        <taxon>Pseudomonadota</taxon>
        <taxon>Gammaproteobacteria</taxon>
        <taxon>Oceanospirillales</taxon>
        <taxon>Halomonadaceae</taxon>
        <taxon>Cobetia</taxon>
    </lineage>
</organism>
<sequence length="67" mass="7399">MYIHVIEATATGTLSMASLLANAQSLDGHRVTVIYSIRDETPANINDLFNTEVELIHLDPGLFMRPT</sequence>
<dbReference type="RefSeq" id="WP_284727412.1">
    <property type="nucleotide sequence ID" value="NZ_JASCSA010000015.1"/>
</dbReference>
<reference evidence="2" key="2">
    <citation type="submission" date="2023-07" db="EMBL/GenBank/DDBJ databases">
        <title>Genome-based characterization of strain KMM 296 and proposal for reclassification of Cobetia litoralis and Cobetia pacifica, and emended description of the species Cobetia amphilecti and Cobetia marina.</title>
        <authorList>
            <person name="Balabanova L."/>
            <person name="Nedashkovskaya O."/>
        </authorList>
    </citation>
    <scope>NUCLEOTIDE SEQUENCE [LARGE SCALE GENOMIC DNA]</scope>
    <source>
        <strain evidence="2">NRIC 0815</strain>
    </source>
</reference>
<dbReference type="Proteomes" id="UP001229025">
    <property type="component" value="Unassembled WGS sequence"/>
</dbReference>
<keyword evidence="2" id="KW-1185">Reference proteome</keyword>
<dbReference type="EMBL" id="JASCSA010000015">
    <property type="protein sequence ID" value="MDI5885749.1"/>
    <property type="molecule type" value="Genomic_DNA"/>
</dbReference>
<protein>
    <submittedName>
        <fullName evidence="1">Uncharacterized protein</fullName>
    </submittedName>
</protein>
<comment type="caution">
    <text evidence="1">The sequence shown here is derived from an EMBL/GenBank/DDBJ whole genome shotgun (WGS) entry which is preliminary data.</text>
</comment>
<name>A0ABT6UVB3_9GAMM</name>
<evidence type="ECO:0000313" key="1">
    <source>
        <dbReference type="EMBL" id="MDI5885749.1"/>
    </source>
</evidence>
<gene>
    <name evidence="1" type="ORF">QLT01_15490</name>
</gene>
<reference evidence="1 2" key="1">
    <citation type="submission" date="2023-04" db="EMBL/GenBank/DDBJ databases">
        <authorList>
            <person name="Otstavnykh N."/>
            <person name="Seitkalieva A."/>
            <person name="Bystritskaya E."/>
        </authorList>
    </citation>
    <scope>NUCLEOTIDE SEQUENCE [LARGE SCALE GENOMIC DNA]</scope>
    <source>
        <strain evidence="1 2">NRIC 0815</strain>
    </source>
</reference>
<evidence type="ECO:0000313" key="2">
    <source>
        <dbReference type="Proteomes" id="UP001229025"/>
    </source>
</evidence>
<accession>A0ABT6UVB3</accession>
<proteinExistence type="predicted"/>